<dbReference type="AlphaFoldDB" id="A0A2G5SD76"/>
<proteinExistence type="predicted"/>
<dbReference type="InterPro" id="IPR009057">
    <property type="entry name" value="Homeodomain-like_sf"/>
</dbReference>
<feature type="domain" description="Homeobox" evidence="4">
    <location>
        <begin position="154"/>
        <end position="215"/>
    </location>
</feature>
<evidence type="ECO:0000259" key="4">
    <source>
        <dbReference type="PROSITE" id="PS50071"/>
    </source>
</evidence>
<organism evidence="5 6">
    <name type="scientific">Caenorhabditis nigoni</name>
    <dbReference type="NCBI Taxonomy" id="1611254"/>
    <lineage>
        <taxon>Eukaryota</taxon>
        <taxon>Metazoa</taxon>
        <taxon>Ecdysozoa</taxon>
        <taxon>Nematoda</taxon>
        <taxon>Chromadorea</taxon>
        <taxon>Rhabditida</taxon>
        <taxon>Rhabditina</taxon>
        <taxon>Rhabditomorpha</taxon>
        <taxon>Rhabditoidea</taxon>
        <taxon>Rhabditidae</taxon>
        <taxon>Peloderinae</taxon>
        <taxon>Caenorhabditis</taxon>
    </lineage>
</organism>
<dbReference type="GO" id="GO:0005634">
    <property type="term" value="C:nucleus"/>
    <property type="evidence" value="ECO:0007669"/>
    <property type="project" value="UniProtKB-SubCell"/>
</dbReference>
<dbReference type="SUPFAM" id="SSF46689">
    <property type="entry name" value="Homeodomain-like"/>
    <property type="match status" value="1"/>
</dbReference>
<evidence type="ECO:0000313" key="6">
    <source>
        <dbReference type="Proteomes" id="UP000230233"/>
    </source>
</evidence>
<feature type="region of interest" description="Disordered" evidence="3">
    <location>
        <begin position="1"/>
        <end position="121"/>
    </location>
</feature>
<feature type="compositionally biased region" description="Polar residues" evidence="3">
    <location>
        <begin position="39"/>
        <end position="61"/>
    </location>
</feature>
<reference evidence="6" key="1">
    <citation type="submission" date="2017-10" db="EMBL/GenBank/DDBJ databases">
        <title>Rapid genome shrinkage in a self-fertile nematode reveals novel sperm competition proteins.</title>
        <authorList>
            <person name="Yin D."/>
            <person name="Schwarz E.M."/>
            <person name="Thomas C.G."/>
            <person name="Felde R.L."/>
            <person name="Korf I.F."/>
            <person name="Cutter A.D."/>
            <person name="Schartner C.M."/>
            <person name="Ralston E.J."/>
            <person name="Meyer B.J."/>
            <person name="Haag E.S."/>
        </authorList>
    </citation>
    <scope>NUCLEOTIDE SEQUENCE [LARGE SCALE GENOMIC DNA]</scope>
    <source>
        <strain evidence="6">JU1422</strain>
    </source>
</reference>
<feature type="compositionally biased region" description="Acidic residues" evidence="3">
    <location>
        <begin position="73"/>
        <end position="82"/>
    </location>
</feature>
<feature type="region of interest" description="Disordered" evidence="3">
    <location>
        <begin position="279"/>
        <end position="328"/>
    </location>
</feature>
<keyword evidence="6" id="KW-1185">Reference proteome</keyword>
<feature type="compositionally biased region" description="Low complexity" evidence="3">
    <location>
        <begin position="62"/>
        <end position="72"/>
    </location>
</feature>
<comment type="caution">
    <text evidence="5">The sequence shown here is derived from an EMBL/GenBank/DDBJ whole genome shotgun (WGS) entry which is preliminary data.</text>
</comment>
<dbReference type="SMART" id="SM00389">
    <property type="entry name" value="HOX"/>
    <property type="match status" value="1"/>
</dbReference>
<keyword evidence="2" id="KW-0371">Homeobox</keyword>
<feature type="compositionally biased region" description="Basic and acidic residues" evidence="3">
    <location>
        <begin position="110"/>
        <end position="121"/>
    </location>
</feature>
<evidence type="ECO:0000256" key="2">
    <source>
        <dbReference type="PROSITE-ProRule" id="PRU00108"/>
    </source>
</evidence>
<dbReference type="InterPro" id="IPR001356">
    <property type="entry name" value="HD"/>
</dbReference>
<dbReference type="EMBL" id="PDUG01000016">
    <property type="protein sequence ID" value="PIC13004.1"/>
    <property type="molecule type" value="Genomic_DNA"/>
</dbReference>
<dbReference type="OrthoDB" id="10608786at2759"/>
<evidence type="ECO:0000256" key="1">
    <source>
        <dbReference type="ARBA" id="ARBA00004123"/>
    </source>
</evidence>
<evidence type="ECO:0000313" key="5">
    <source>
        <dbReference type="EMBL" id="PIC13004.1"/>
    </source>
</evidence>
<dbReference type="GO" id="GO:0003677">
    <property type="term" value="F:DNA binding"/>
    <property type="evidence" value="ECO:0007669"/>
    <property type="project" value="UniProtKB-UniRule"/>
</dbReference>
<evidence type="ECO:0000256" key="3">
    <source>
        <dbReference type="SAM" id="MobiDB-lite"/>
    </source>
</evidence>
<keyword evidence="2" id="KW-0539">Nucleus</keyword>
<name>A0A2G5SD76_9PELO</name>
<dbReference type="CDD" id="cd00086">
    <property type="entry name" value="homeodomain"/>
    <property type="match status" value="1"/>
</dbReference>
<feature type="DNA-binding region" description="Homeobox" evidence="2">
    <location>
        <begin position="156"/>
        <end position="216"/>
    </location>
</feature>
<comment type="subcellular location">
    <subcellularLocation>
        <location evidence="1 2">Nucleus</location>
    </subcellularLocation>
</comment>
<feature type="compositionally biased region" description="Polar residues" evidence="3">
    <location>
        <begin position="16"/>
        <end position="25"/>
    </location>
</feature>
<gene>
    <name evidence="5" type="ORF">B9Z55_028080</name>
</gene>
<keyword evidence="2" id="KW-0238">DNA-binding</keyword>
<accession>A0A2G5SD76</accession>
<sequence>MRHSQQNSQPPDPNYTAPSHVSMPQRNLPAKRRKYLDTSPETSNMAEYNGQCSSSSMSQQTNEYYSSSSSSENESDSEYQVEEEPKPKRTPSKRQGSPKTKTTKKKKRITKEQEERLERQRRMDENAVDVIKVILRENPHFSNYSDEALIARTGWSKTKVHQLTEHQINILENLFLTKKFIDKSDIDENLERTLDLPIATIAAWFSEQRVSLMRRYARGMLPTLPSPLHILEQAYNKYPFIESQKQIAELYISTNLLETFVIQFFKERRMIDRETGGNAVLNKHDKKNSKKWKDSNETDSEVGEDETPNSPQEDANQEKEDAESNVEERLEYDDIVDADAIIVDEEVIIDEEIIDEEEIYEVDELFEDELIAEYREIGYDIEEEEDDELPAVHFNEVPDDILATSQASEIPSNHFVPYRNFVYNPPQEAVLPGPDAHPSWHNFVNIGEDRGDTNSRRETVTAAPL</sequence>
<feature type="compositionally biased region" description="Acidic residues" evidence="3">
    <location>
        <begin position="297"/>
        <end position="307"/>
    </location>
</feature>
<protein>
    <recommendedName>
        <fullName evidence="4">Homeobox domain-containing protein</fullName>
    </recommendedName>
</protein>
<dbReference type="Proteomes" id="UP000230233">
    <property type="component" value="Unassembled WGS sequence"/>
</dbReference>
<dbReference type="Gene3D" id="1.10.10.60">
    <property type="entry name" value="Homeodomain-like"/>
    <property type="match status" value="1"/>
</dbReference>
<dbReference type="PROSITE" id="PS50071">
    <property type="entry name" value="HOMEOBOX_2"/>
    <property type="match status" value="1"/>
</dbReference>